<dbReference type="InterPro" id="IPR010129">
    <property type="entry name" value="T1SS_HlyD"/>
</dbReference>
<evidence type="ECO:0000256" key="5">
    <source>
        <dbReference type="ARBA" id="ARBA00022519"/>
    </source>
</evidence>
<dbReference type="AlphaFoldDB" id="A0A969WDD8"/>
<dbReference type="Pfam" id="PF26002">
    <property type="entry name" value="Beta-barrel_AprE"/>
    <property type="match status" value="1"/>
</dbReference>
<evidence type="ECO:0000313" key="14">
    <source>
        <dbReference type="Proteomes" id="UP000653472"/>
    </source>
</evidence>
<evidence type="ECO:0000256" key="6">
    <source>
        <dbReference type="ARBA" id="ARBA00022692"/>
    </source>
</evidence>
<keyword evidence="10" id="KW-0175">Coiled coil</keyword>
<evidence type="ECO:0000256" key="3">
    <source>
        <dbReference type="ARBA" id="ARBA00022448"/>
    </source>
</evidence>
<dbReference type="GO" id="GO:0009306">
    <property type="term" value="P:protein secretion"/>
    <property type="evidence" value="ECO:0007669"/>
    <property type="project" value="InterPro"/>
</dbReference>
<dbReference type="NCBIfam" id="TIGR01843">
    <property type="entry name" value="type_I_hlyD"/>
    <property type="match status" value="1"/>
</dbReference>
<evidence type="ECO:0000256" key="10">
    <source>
        <dbReference type="SAM" id="Coils"/>
    </source>
</evidence>
<evidence type="ECO:0000256" key="8">
    <source>
        <dbReference type="ARBA" id="ARBA00023136"/>
    </source>
</evidence>
<keyword evidence="14" id="KW-1185">Reference proteome</keyword>
<dbReference type="GO" id="GO:0005886">
    <property type="term" value="C:plasma membrane"/>
    <property type="evidence" value="ECO:0007669"/>
    <property type="project" value="UniProtKB-SubCell"/>
</dbReference>
<keyword evidence="3 9" id="KW-0813">Transport</keyword>
<dbReference type="PANTHER" id="PTHR30386">
    <property type="entry name" value="MEMBRANE FUSION SUBUNIT OF EMRAB-TOLC MULTIDRUG EFFLUX PUMP"/>
    <property type="match status" value="1"/>
</dbReference>
<feature type="domain" description="AprE-like long alpha-helical hairpin" evidence="11">
    <location>
        <begin position="134"/>
        <end position="310"/>
    </location>
</feature>
<dbReference type="PANTHER" id="PTHR30386:SF26">
    <property type="entry name" value="TRANSPORT PROTEIN COMB"/>
    <property type="match status" value="1"/>
</dbReference>
<dbReference type="Proteomes" id="UP000653472">
    <property type="component" value="Unassembled WGS sequence"/>
</dbReference>
<organism evidence="13 14">
    <name type="scientific">Solimonas marina</name>
    <dbReference type="NCBI Taxonomy" id="2714601"/>
    <lineage>
        <taxon>Bacteria</taxon>
        <taxon>Pseudomonadati</taxon>
        <taxon>Pseudomonadota</taxon>
        <taxon>Gammaproteobacteria</taxon>
        <taxon>Nevskiales</taxon>
        <taxon>Nevskiaceae</taxon>
        <taxon>Solimonas</taxon>
    </lineage>
</organism>
<reference evidence="13" key="1">
    <citation type="submission" date="2020-03" db="EMBL/GenBank/DDBJ databases">
        <title>Solimonas marina sp. nov., isolated from deep seawater of the Pacific Ocean.</title>
        <authorList>
            <person name="Liu X."/>
            <person name="Lai Q."/>
            <person name="Sun F."/>
            <person name="Gai Y."/>
            <person name="Li G."/>
            <person name="Shao Z."/>
        </authorList>
    </citation>
    <scope>NUCLEOTIDE SEQUENCE</scope>
    <source>
        <strain evidence="13">C16B3</strain>
    </source>
</reference>
<dbReference type="EMBL" id="JAAVXB010000007">
    <property type="protein sequence ID" value="NKF23341.1"/>
    <property type="molecule type" value="Genomic_DNA"/>
</dbReference>
<keyword evidence="6 9" id="KW-0812">Transmembrane</keyword>
<evidence type="ECO:0000313" key="13">
    <source>
        <dbReference type="EMBL" id="NKF23341.1"/>
    </source>
</evidence>
<evidence type="ECO:0000259" key="11">
    <source>
        <dbReference type="Pfam" id="PF25994"/>
    </source>
</evidence>
<dbReference type="InterPro" id="IPR050739">
    <property type="entry name" value="MFP"/>
</dbReference>
<evidence type="ECO:0000259" key="12">
    <source>
        <dbReference type="Pfam" id="PF26002"/>
    </source>
</evidence>
<evidence type="ECO:0000256" key="9">
    <source>
        <dbReference type="RuleBase" id="RU365093"/>
    </source>
</evidence>
<evidence type="ECO:0000256" key="7">
    <source>
        <dbReference type="ARBA" id="ARBA00022989"/>
    </source>
</evidence>
<keyword evidence="5 9" id="KW-0997">Cell inner membrane</keyword>
<feature type="transmembrane region" description="Helical" evidence="9">
    <location>
        <begin position="61"/>
        <end position="81"/>
    </location>
</feature>
<keyword evidence="4 9" id="KW-1003">Cell membrane</keyword>
<comment type="similarity">
    <text evidence="2 9">Belongs to the membrane fusion protein (MFP) (TC 8.A.1) family.</text>
</comment>
<dbReference type="PRINTS" id="PR01490">
    <property type="entry name" value="RTXTOXIND"/>
</dbReference>
<comment type="subcellular location">
    <subcellularLocation>
        <location evidence="1 9">Cell inner membrane</location>
        <topology evidence="1 9">Single-pass membrane protein</topology>
    </subcellularLocation>
</comment>
<evidence type="ECO:0000256" key="2">
    <source>
        <dbReference type="ARBA" id="ARBA00009477"/>
    </source>
</evidence>
<dbReference type="SUPFAM" id="SSF111369">
    <property type="entry name" value="HlyD-like secretion proteins"/>
    <property type="match status" value="1"/>
</dbReference>
<feature type="coiled-coil region" evidence="10">
    <location>
        <begin position="265"/>
        <end position="307"/>
    </location>
</feature>
<feature type="domain" description="AprE-like beta-barrel" evidence="12">
    <location>
        <begin position="356"/>
        <end position="458"/>
    </location>
</feature>
<dbReference type="PROSITE" id="PS00543">
    <property type="entry name" value="HLYD_FAMILY"/>
    <property type="match status" value="1"/>
</dbReference>
<keyword evidence="8 9" id="KW-0472">Membrane</keyword>
<comment type="caution">
    <text evidence="13">The sequence shown here is derived from an EMBL/GenBank/DDBJ whole genome shotgun (WGS) entry which is preliminary data.</text>
</comment>
<gene>
    <name evidence="13" type="ORF">G7Y82_13550</name>
</gene>
<dbReference type="InterPro" id="IPR006144">
    <property type="entry name" value="Secretion_HlyD_CS"/>
</dbReference>
<name>A0A969WDD8_9GAMM</name>
<dbReference type="InterPro" id="IPR058781">
    <property type="entry name" value="HH_AprE-like"/>
</dbReference>
<keyword evidence="7 9" id="KW-1133">Transmembrane helix</keyword>
<dbReference type="Gene3D" id="2.40.50.100">
    <property type="match status" value="1"/>
</dbReference>
<proteinExistence type="inferred from homology"/>
<evidence type="ECO:0000256" key="4">
    <source>
        <dbReference type="ARBA" id="ARBA00022475"/>
    </source>
</evidence>
<dbReference type="InterPro" id="IPR058982">
    <property type="entry name" value="Beta-barrel_AprE"/>
</dbReference>
<protein>
    <recommendedName>
        <fullName evidence="9">Membrane fusion protein (MFP) family protein</fullName>
    </recommendedName>
</protein>
<sequence length="482" mass="53644">MRLDAMKHGLVALGRLVRWSSVKEAATSLFPLSGHEPVLDDFQPGLLKIERSQPSPLRRTVLLSLSALIVLGLIVISVSHVEVVATAHGKVIPKTYVKIIQPASQGVIKEILVAEGQVVQEGQVLMRMDSTESEADRSALLTEYEIQQLTLRRIKAEIAGTSFDKQPGDRDDIFSKVRAEYLANVHAHENDIRLERAGLSRAKNDLAGNRETFEKLEGMLPSYRQEENIYEELDRSGIASKIQLNEKVRQRIQAEKDLKAQSFAIKSARAAIRQSEERLRQLESDYRRELQAKAVEVTSDVSRLKEQLKKNVYAQGLLELKAPVGGIIKNLETHSIGTVVSPGEIMMTLVPGDQPLVAEVWLSNEDVGFVRTGLPAHVKLATFEFQKYGFLAGQVTDVSADASDDVDSNGRSTRSQVMAGSNPFLYRTLIDLNHPYLEYRGKKLSLLPGMQVQAEIILGERTVLEYLLSPIKGTFDEAGRER</sequence>
<dbReference type="Pfam" id="PF25994">
    <property type="entry name" value="HH_AprE"/>
    <property type="match status" value="1"/>
</dbReference>
<accession>A0A969WDD8</accession>
<evidence type="ECO:0000256" key="1">
    <source>
        <dbReference type="ARBA" id="ARBA00004377"/>
    </source>
</evidence>
<dbReference type="Gene3D" id="2.40.30.170">
    <property type="match status" value="1"/>
</dbReference>